<name>A0A6G0VTT9_APHCR</name>
<keyword evidence="2 7" id="KW-0240">DNA-directed RNA polymerase</keyword>
<organism evidence="7 8">
    <name type="scientific">Aphis craccivora</name>
    <name type="common">Cowpea aphid</name>
    <dbReference type="NCBI Taxonomy" id="307492"/>
    <lineage>
        <taxon>Eukaryota</taxon>
        <taxon>Metazoa</taxon>
        <taxon>Ecdysozoa</taxon>
        <taxon>Arthropoda</taxon>
        <taxon>Hexapoda</taxon>
        <taxon>Insecta</taxon>
        <taxon>Pterygota</taxon>
        <taxon>Neoptera</taxon>
        <taxon>Paraneoptera</taxon>
        <taxon>Hemiptera</taxon>
        <taxon>Sternorrhyncha</taxon>
        <taxon>Aphidomorpha</taxon>
        <taxon>Aphidoidea</taxon>
        <taxon>Aphididae</taxon>
        <taxon>Aphidini</taxon>
        <taxon>Aphis</taxon>
        <taxon>Aphis</taxon>
    </lineage>
</organism>
<dbReference type="EMBL" id="VUJU01011962">
    <property type="protein sequence ID" value="KAF0709231.1"/>
    <property type="molecule type" value="Genomic_DNA"/>
</dbReference>
<evidence type="ECO:0000259" key="6">
    <source>
        <dbReference type="Pfam" id="PF04563"/>
    </source>
</evidence>
<keyword evidence="3" id="KW-0808">Transferase</keyword>
<dbReference type="GO" id="GO:0003677">
    <property type="term" value="F:DNA binding"/>
    <property type="evidence" value="ECO:0007669"/>
    <property type="project" value="InterPro"/>
</dbReference>
<dbReference type="Proteomes" id="UP000478052">
    <property type="component" value="Unassembled WGS sequence"/>
</dbReference>
<feature type="non-terminal residue" evidence="7">
    <location>
        <position position="68"/>
    </location>
</feature>
<evidence type="ECO:0000313" key="8">
    <source>
        <dbReference type="Proteomes" id="UP000478052"/>
    </source>
</evidence>
<dbReference type="GO" id="GO:0006351">
    <property type="term" value="P:DNA-templated transcription"/>
    <property type="evidence" value="ECO:0007669"/>
    <property type="project" value="InterPro"/>
</dbReference>
<evidence type="ECO:0000313" key="7">
    <source>
        <dbReference type="EMBL" id="KAF0709231.1"/>
    </source>
</evidence>
<keyword evidence="4" id="KW-0548">Nucleotidyltransferase</keyword>
<evidence type="ECO:0000256" key="4">
    <source>
        <dbReference type="ARBA" id="ARBA00022695"/>
    </source>
</evidence>
<protein>
    <recommendedName>
        <fullName evidence="1">DNA-directed RNA polymerase</fullName>
        <ecNumber evidence="1">2.7.7.6</ecNumber>
    </recommendedName>
</protein>
<comment type="caution">
    <text evidence="7">The sequence shown here is derived from an EMBL/GenBank/DDBJ whole genome shotgun (WGS) entry which is preliminary data.</text>
</comment>
<evidence type="ECO:0000256" key="3">
    <source>
        <dbReference type="ARBA" id="ARBA00022679"/>
    </source>
</evidence>
<dbReference type="InterPro" id="IPR007644">
    <property type="entry name" value="RNA_pol_bsu_protrusion"/>
</dbReference>
<keyword evidence="8" id="KW-1185">Reference proteome</keyword>
<dbReference type="Gene3D" id="3.90.1100.10">
    <property type="match status" value="1"/>
</dbReference>
<dbReference type="GO" id="GO:0003899">
    <property type="term" value="F:DNA-directed RNA polymerase activity"/>
    <property type="evidence" value="ECO:0007669"/>
    <property type="project" value="UniProtKB-EC"/>
</dbReference>
<dbReference type="OrthoDB" id="10248617at2759"/>
<dbReference type="SUPFAM" id="SSF64484">
    <property type="entry name" value="beta and beta-prime subunits of DNA dependent RNA-polymerase"/>
    <property type="match status" value="1"/>
</dbReference>
<keyword evidence="5" id="KW-0804">Transcription</keyword>
<dbReference type="GO" id="GO:0000428">
    <property type="term" value="C:DNA-directed RNA polymerase complex"/>
    <property type="evidence" value="ECO:0007669"/>
    <property type="project" value="UniProtKB-KW"/>
</dbReference>
<evidence type="ECO:0000256" key="1">
    <source>
        <dbReference type="ARBA" id="ARBA00012418"/>
    </source>
</evidence>
<proteinExistence type="predicted"/>
<accession>A0A6G0VTT9</accession>
<evidence type="ECO:0000256" key="2">
    <source>
        <dbReference type="ARBA" id="ARBA00022478"/>
    </source>
</evidence>
<gene>
    <name evidence="7" type="ORF">FWK35_00038718</name>
</gene>
<evidence type="ECO:0000256" key="5">
    <source>
        <dbReference type="ARBA" id="ARBA00023163"/>
    </source>
</evidence>
<sequence length="68" mass="8031">MVEVLRDKEFLVKEYLETRGLYSHHINSFNAFIDSDLKKIIQQNHSVRSDADPNFYLHFKNVTVGHPQ</sequence>
<feature type="domain" description="RNA polymerase beta subunit protrusion" evidence="6">
    <location>
        <begin position="20"/>
        <end position="67"/>
    </location>
</feature>
<dbReference type="Pfam" id="PF04563">
    <property type="entry name" value="RNA_pol_Rpb2_1"/>
    <property type="match status" value="1"/>
</dbReference>
<reference evidence="7 8" key="1">
    <citation type="submission" date="2019-08" db="EMBL/GenBank/DDBJ databases">
        <title>Whole genome of Aphis craccivora.</title>
        <authorList>
            <person name="Voronova N.V."/>
            <person name="Shulinski R.S."/>
            <person name="Bandarenka Y.V."/>
            <person name="Zhorov D.G."/>
            <person name="Warner D."/>
        </authorList>
    </citation>
    <scope>NUCLEOTIDE SEQUENCE [LARGE SCALE GENOMIC DNA]</scope>
    <source>
        <strain evidence="7">180601</strain>
        <tissue evidence="7">Whole Body</tissue>
    </source>
</reference>
<dbReference type="AlphaFoldDB" id="A0A6G0VTT9"/>
<dbReference type="EC" id="2.7.7.6" evidence="1"/>